<dbReference type="Pfam" id="PF14693">
    <property type="entry name" value="Ribosomal_TL5_C"/>
    <property type="match status" value="1"/>
</dbReference>
<feature type="region of interest" description="Disordered" evidence="6">
    <location>
        <begin position="1"/>
        <end position="26"/>
    </location>
</feature>
<dbReference type="HAMAP" id="MF_01334">
    <property type="entry name" value="Ribosomal_bL25_CTC"/>
    <property type="match status" value="1"/>
</dbReference>
<evidence type="ECO:0000256" key="4">
    <source>
        <dbReference type="ARBA" id="ARBA00023274"/>
    </source>
</evidence>
<evidence type="ECO:0000313" key="10">
    <source>
        <dbReference type="Proteomes" id="UP001216907"/>
    </source>
</evidence>
<dbReference type="PANTHER" id="PTHR33284:SF1">
    <property type="entry name" value="RIBOSOMAL PROTEIN L25_GLN-TRNA SYNTHETASE, ANTI-CODON-BINDING DOMAIN-CONTAINING PROTEIN"/>
    <property type="match status" value="1"/>
</dbReference>
<dbReference type="Pfam" id="PF01386">
    <property type="entry name" value="Ribosomal_L25p"/>
    <property type="match status" value="1"/>
</dbReference>
<gene>
    <name evidence="5" type="primary">rplY</name>
    <name evidence="5" type="synonym">ctc</name>
    <name evidence="9" type="ORF">PZE19_23345</name>
</gene>
<comment type="similarity">
    <text evidence="5">Belongs to the bacterial ribosomal protein bL25 family. CTC subfamily.</text>
</comment>
<organism evidence="9 10">
    <name type="scientific">Paludisphaera mucosa</name>
    <dbReference type="NCBI Taxonomy" id="3030827"/>
    <lineage>
        <taxon>Bacteria</taxon>
        <taxon>Pseudomonadati</taxon>
        <taxon>Planctomycetota</taxon>
        <taxon>Planctomycetia</taxon>
        <taxon>Isosphaerales</taxon>
        <taxon>Isosphaeraceae</taxon>
        <taxon>Paludisphaera</taxon>
    </lineage>
</organism>
<feature type="region of interest" description="Disordered" evidence="6">
    <location>
        <begin position="191"/>
        <end position="215"/>
    </location>
</feature>
<comment type="function">
    <text evidence="5">This is one of the proteins that binds to the 5S RNA in the ribosome where it forms part of the central protuberance.</text>
</comment>
<feature type="domain" description="Large ribosomal subunit protein bL25 beta" evidence="8">
    <location>
        <begin position="105"/>
        <end position="186"/>
    </location>
</feature>
<dbReference type="InterPro" id="IPR011035">
    <property type="entry name" value="Ribosomal_bL25/Gln-tRNA_synth"/>
</dbReference>
<dbReference type="InterPro" id="IPR020930">
    <property type="entry name" value="Ribosomal_uL5_bac-type"/>
</dbReference>
<reference evidence="9 10" key="1">
    <citation type="submission" date="2023-03" db="EMBL/GenBank/DDBJ databases">
        <title>Paludisphaera mucosa sp. nov. a novel planctomycete from northern fen.</title>
        <authorList>
            <person name="Ivanova A."/>
        </authorList>
    </citation>
    <scope>NUCLEOTIDE SEQUENCE [LARGE SCALE GENOMIC DNA]</scope>
    <source>
        <strain evidence="9 10">Pla2</strain>
    </source>
</reference>
<dbReference type="InterPro" id="IPR020057">
    <property type="entry name" value="Ribosomal_bL25_b-dom"/>
</dbReference>
<dbReference type="RefSeq" id="WP_277863008.1">
    <property type="nucleotide sequence ID" value="NZ_JARRAG010000002.1"/>
</dbReference>
<feature type="compositionally biased region" description="Basic and acidic residues" evidence="6">
    <location>
        <begin position="1"/>
        <end position="18"/>
    </location>
</feature>
<proteinExistence type="inferred from homology"/>
<dbReference type="Proteomes" id="UP001216907">
    <property type="component" value="Unassembled WGS sequence"/>
</dbReference>
<keyword evidence="4 5" id="KW-0687">Ribonucleoprotein</keyword>
<evidence type="ECO:0000313" key="9">
    <source>
        <dbReference type="EMBL" id="MDG3006715.1"/>
    </source>
</evidence>
<evidence type="ECO:0000259" key="7">
    <source>
        <dbReference type="Pfam" id="PF01386"/>
    </source>
</evidence>
<keyword evidence="2 5" id="KW-0694">RNA-binding</keyword>
<keyword evidence="1 5" id="KW-0699">rRNA-binding</keyword>
<dbReference type="NCBIfam" id="TIGR00731">
    <property type="entry name" value="bL25_bact_ctc"/>
    <property type="match status" value="1"/>
</dbReference>
<evidence type="ECO:0000256" key="3">
    <source>
        <dbReference type="ARBA" id="ARBA00022980"/>
    </source>
</evidence>
<dbReference type="InterPro" id="IPR029751">
    <property type="entry name" value="Ribosomal_L25_dom"/>
</dbReference>
<comment type="caution">
    <text evidence="9">The sequence shown here is derived from an EMBL/GenBank/DDBJ whole genome shotgun (WGS) entry which is preliminary data.</text>
</comment>
<protein>
    <recommendedName>
        <fullName evidence="5">Large ribosomal subunit protein bL25</fullName>
    </recommendedName>
    <alternativeName>
        <fullName evidence="5">General stress protein CTC</fullName>
    </alternativeName>
</protein>
<dbReference type="Gene3D" id="2.40.240.10">
    <property type="entry name" value="Ribosomal Protein L25, Chain P"/>
    <property type="match status" value="1"/>
</dbReference>
<dbReference type="GO" id="GO:0005840">
    <property type="term" value="C:ribosome"/>
    <property type="evidence" value="ECO:0007669"/>
    <property type="project" value="UniProtKB-KW"/>
</dbReference>
<evidence type="ECO:0000256" key="2">
    <source>
        <dbReference type="ARBA" id="ARBA00022884"/>
    </source>
</evidence>
<keyword evidence="10" id="KW-1185">Reference proteome</keyword>
<dbReference type="Gene3D" id="2.170.120.20">
    <property type="entry name" value="Ribosomal protein L25, beta domain"/>
    <property type="match status" value="1"/>
</dbReference>
<dbReference type="InterPro" id="IPR020056">
    <property type="entry name" value="Rbsml_bL25/Gln-tRNA_synth_N"/>
</dbReference>
<keyword evidence="3 5" id="KW-0689">Ribosomal protein</keyword>
<dbReference type="InterPro" id="IPR001021">
    <property type="entry name" value="Ribosomal_bL25_long"/>
</dbReference>
<evidence type="ECO:0000259" key="8">
    <source>
        <dbReference type="Pfam" id="PF14693"/>
    </source>
</evidence>
<accession>A0ABT6FH47</accession>
<comment type="subunit">
    <text evidence="5">Part of the 50S ribosomal subunit; part of the 5S rRNA/L5/L18/L25 subcomplex. Contacts the 5S rRNA. Binds to the 5S rRNA independently of L5 and L18.</text>
</comment>
<feature type="compositionally biased region" description="Basic and acidic residues" evidence="6">
    <location>
        <begin position="205"/>
        <end position="215"/>
    </location>
</feature>
<dbReference type="PANTHER" id="PTHR33284">
    <property type="entry name" value="RIBOSOMAL PROTEIN L25/GLN-TRNA SYNTHETASE, ANTI-CODON-BINDING DOMAIN-CONTAINING PROTEIN"/>
    <property type="match status" value="1"/>
</dbReference>
<sequence length="215" mass="23274">MSEAIKLRVETRDPEKNKGTGTRASRRLRKTGRIPAVIYGHKQAVVPISLSALDARSMIEAASHLAELDLGDQTETVLIRDVQWDHLGREILHVDFARVNKEELIETEVELEYKGDPVGVGEGGLLETIVRTLTVKCPAGAIPDSIKVDVSGLALNGSIHVRDLQLPAGVVVEADPDVLLVHVVPPAQDVEPSTAAADAVQPEVIKPERKDKEAE</sequence>
<evidence type="ECO:0000256" key="1">
    <source>
        <dbReference type="ARBA" id="ARBA00022730"/>
    </source>
</evidence>
<dbReference type="EMBL" id="JARRAG010000002">
    <property type="protein sequence ID" value="MDG3006715.1"/>
    <property type="molecule type" value="Genomic_DNA"/>
</dbReference>
<evidence type="ECO:0000256" key="6">
    <source>
        <dbReference type="SAM" id="MobiDB-lite"/>
    </source>
</evidence>
<feature type="domain" description="Large ribosomal subunit protein bL25 L25" evidence="7">
    <location>
        <begin position="10"/>
        <end position="96"/>
    </location>
</feature>
<dbReference type="SUPFAM" id="SSF50715">
    <property type="entry name" value="Ribosomal protein L25-like"/>
    <property type="match status" value="1"/>
</dbReference>
<dbReference type="CDD" id="cd00495">
    <property type="entry name" value="Ribosomal_L25_TL5_CTC"/>
    <property type="match status" value="1"/>
</dbReference>
<name>A0ABT6FH47_9BACT</name>
<dbReference type="InterPro" id="IPR037121">
    <property type="entry name" value="Ribosomal_bL25_C"/>
</dbReference>
<evidence type="ECO:0000256" key="5">
    <source>
        <dbReference type="HAMAP-Rule" id="MF_01334"/>
    </source>
</evidence>